<proteinExistence type="predicted"/>
<dbReference type="Proteomes" id="UP000277204">
    <property type="component" value="Unassembled WGS sequence"/>
</dbReference>
<organism evidence="1 2">
    <name type="scientific">Schistosoma margrebowiei</name>
    <dbReference type="NCBI Taxonomy" id="48269"/>
    <lineage>
        <taxon>Eukaryota</taxon>
        <taxon>Metazoa</taxon>
        <taxon>Spiralia</taxon>
        <taxon>Lophotrochozoa</taxon>
        <taxon>Platyhelminthes</taxon>
        <taxon>Trematoda</taxon>
        <taxon>Digenea</taxon>
        <taxon>Strigeidida</taxon>
        <taxon>Schistosomatoidea</taxon>
        <taxon>Schistosomatidae</taxon>
        <taxon>Schistosoma</taxon>
    </lineage>
</organism>
<evidence type="ECO:0000313" key="2">
    <source>
        <dbReference type="Proteomes" id="UP000277204"/>
    </source>
</evidence>
<keyword evidence="2" id="KW-1185">Reference proteome</keyword>
<protein>
    <submittedName>
        <fullName evidence="1">Uncharacterized protein</fullName>
    </submittedName>
</protein>
<name>A0A183MMV8_9TREM</name>
<sequence>MLQKSGEVIGQRTFYDGLFEQLFLSKPPQQVQAVLVSFHNNALEELAASVDRILEITKSSTEVFSVKKASNDRVVIHLRVILIFITTVSDHTPHVEALHDSKLGLASWWSLMICVIWKLICSLPEKAVADDIQPMDVEYIA</sequence>
<gene>
    <name evidence="1" type="ORF">SMRZ_LOCUS17383</name>
</gene>
<accession>A0A183MMV8</accession>
<dbReference type="AlphaFoldDB" id="A0A183MMV8"/>
<reference evidence="1 2" key="1">
    <citation type="submission" date="2018-11" db="EMBL/GenBank/DDBJ databases">
        <authorList>
            <consortium name="Pathogen Informatics"/>
        </authorList>
    </citation>
    <scope>NUCLEOTIDE SEQUENCE [LARGE SCALE GENOMIC DNA]</scope>
    <source>
        <strain evidence="1 2">Zambia</strain>
    </source>
</reference>
<dbReference type="EMBL" id="UZAI01017360">
    <property type="protein sequence ID" value="VDP23705.1"/>
    <property type="molecule type" value="Genomic_DNA"/>
</dbReference>
<evidence type="ECO:0000313" key="1">
    <source>
        <dbReference type="EMBL" id="VDP23705.1"/>
    </source>
</evidence>